<feature type="domain" description="Polyketide synthase-like phosphopantetheine-binding" evidence="4">
    <location>
        <begin position="87"/>
        <end position="159"/>
    </location>
</feature>
<keyword evidence="1" id="KW-0596">Phosphopantetheine</keyword>
<dbReference type="RefSeq" id="WP_155071888.1">
    <property type="nucleotide sequence ID" value="NZ_WIXO01000001.1"/>
</dbReference>
<dbReference type="Proteomes" id="UP000473014">
    <property type="component" value="Unassembled WGS sequence"/>
</dbReference>
<feature type="compositionally biased region" description="Acidic residues" evidence="3">
    <location>
        <begin position="42"/>
        <end position="59"/>
    </location>
</feature>
<keyword evidence="6" id="KW-1185">Reference proteome</keyword>
<dbReference type="Pfam" id="PF00550">
    <property type="entry name" value="PP-binding"/>
    <property type="match status" value="1"/>
</dbReference>
<proteinExistence type="predicted"/>
<keyword evidence="2" id="KW-0597">Phosphoprotein</keyword>
<comment type="caution">
    <text evidence="5">The sequence shown here is derived from an EMBL/GenBank/DDBJ whole genome shotgun (WGS) entry which is preliminary data.</text>
</comment>
<dbReference type="GO" id="GO:0017000">
    <property type="term" value="P:antibiotic biosynthetic process"/>
    <property type="evidence" value="ECO:0007669"/>
    <property type="project" value="UniProtKB-ARBA"/>
</dbReference>
<dbReference type="GO" id="GO:0031177">
    <property type="term" value="F:phosphopantetheine binding"/>
    <property type="evidence" value="ECO:0007669"/>
    <property type="project" value="InterPro"/>
</dbReference>
<accession>A0A6G2BFT8</accession>
<evidence type="ECO:0000313" key="6">
    <source>
        <dbReference type="Proteomes" id="UP000473014"/>
    </source>
</evidence>
<feature type="region of interest" description="Disordered" evidence="3">
    <location>
        <begin position="157"/>
        <end position="182"/>
    </location>
</feature>
<dbReference type="InterPro" id="IPR009081">
    <property type="entry name" value="PP-bd_ACP"/>
</dbReference>
<evidence type="ECO:0000256" key="3">
    <source>
        <dbReference type="SAM" id="MobiDB-lite"/>
    </source>
</evidence>
<dbReference type="InterPro" id="IPR036736">
    <property type="entry name" value="ACP-like_sf"/>
</dbReference>
<evidence type="ECO:0000256" key="1">
    <source>
        <dbReference type="ARBA" id="ARBA00022450"/>
    </source>
</evidence>
<name>A0A6G2BFT8_9ACTN</name>
<dbReference type="AlphaFoldDB" id="A0A6G2BFT8"/>
<gene>
    <name evidence="5" type="ORF">F0L17_18050</name>
</gene>
<evidence type="ECO:0000313" key="5">
    <source>
        <dbReference type="EMBL" id="MTE20986.1"/>
    </source>
</evidence>
<dbReference type="Gene3D" id="1.10.1200.10">
    <property type="entry name" value="ACP-like"/>
    <property type="match status" value="1"/>
</dbReference>
<dbReference type="EMBL" id="WIXO01000001">
    <property type="protein sequence ID" value="MTE20986.1"/>
    <property type="molecule type" value="Genomic_DNA"/>
</dbReference>
<feature type="region of interest" description="Disordered" evidence="3">
    <location>
        <begin position="42"/>
        <end position="70"/>
    </location>
</feature>
<reference evidence="5 6" key="1">
    <citation type="submission" date="2019-11" db="EMBL/GenBank/DDBJ databases">
        <authorList>
            <person name="Yuan L."/>
        </authorList>
    </citation>
    <scope>NUCLEOTIDE SEQUENCE [LARGE SCALE GENOMIC DNA]</scope>
    <source>
        <strain evidence="5 6">TRM43335</strain>
    </source>
</reference>
<dbReference type="SMART" id="SM00823">
    <property type="entry name" value="PKS_PP"/>
    <property type="match status" value="1"/>
</dbReference>
<sequence length="182" mass="19185">MRVDRTSTDWYFDDSRGVGGLARPDGLDTLDGIIGLDVPDALDDLGGLDDPDDPDDAGDDGPVAEVDPPDLDVLAGCGPRERARVIDRYVRGELARVLRVPPDSIDTTGRPMNSLGVGSVNGLELQRRMESALRVSVNLQRLLRANSAAELVDCLAGQLGPEDDPHRSHASGPVGTGPTGPA</sequence>
<evidence type="ECO:0000256" key="2">
    <source>
        <dbReference type="ARBA" id="ARBA00022553"/>
    </source>
</evidence>
<dbReference type="InterPro" id="IPR020806">
    <property type="entry name" value="PKS_PP-bd"/>
</dbReference>
<evidence type="ECO:0000259" key="4">
    <source>
        <dbReference type="SMART" id="SM00823"/>
    </source>
</evidence>
<protein>
    <recommendedName>
        <fullName evidence="4">Polyketide synthase-like phosphopantetheine-binding domain-containing protein</fullName>
    </recommendedName>
</protein>
<dbReference type="SUPFAM" id="SSF47336">
    <property type="entry name" value="ACP-like"/>
    <property type="match status" value="1"/>
</dbReference>
<organism evidence="5 6">
    <name type="scientific">Streptomyces taklimakanensis</name>
    <dbReference type="NCBI Taxonomy" id="2569853"/>
    <lineage>
        <taxon>Bacteria</taxon>
        <taxon>Bacillati</taxon>
        <taxon>Actinomycetota</taxon>
        <taxon>Actinomycetes</taxon>
        <taxon>Kitasatosporales</taxon>
        <taxon>Streptomycetaceae</taxon>
        <taxon>Streptomyces</taxon>
    </lineage>
</organism>
<dbReference type="OrthoDB" id="4232527at2"/>